<dbReference type="RefSeq" id="XP_033460115.1">
    <property type="nucleotide sequence ID" value="XM_033600239.1"/>
</dbReference>
<evidence type="ECO:0000313" key="7">
    <source>
        <dbReference type="RefSeq" id="XP_033460115.1"/>
    </source>
</evidence>
<dbReference type="PRINTS" id="PR00724">
    <property type="entry name" value="CRBOXYPTASEC"/>
</dbReference>
<feature type="non-terminal residue" evidence="7">
    <location>
        <position position="1"/>
    </location>
</feature>
<evidence type="ECO:0000256" key="2">
    <source>
        <dbReference type="ARBA" id="ARBA00022645"/>
    </source>
</evidence>
<dbReference type="Gene3D" id="3.40.50.1820">
    <property type="entry name" value="alpha/beta hydrolase"/>
    <property type="match status" value="1"/>
</dbReference>
<reference evidence="7" key="3">
    <citation type="submission" date="2025-08" db="UniProtKB">
        <authorList>
            <consortium name="RefSeq"/>
        </authorList>
    </citation>
    <scope>IDENTIFICATION</scope>
    <source>
        <strain evidence="7">CBS 342.82</strain>
    </source>
</reference>
<reference evidence="7" key="1">
    <citation type="submission" date="2020-01" db="EMBL/GenBank/DDBJ databases">
        <authorList>
            <consortium name="DOE Joint Genome Institute"/>
            <person name="Haridas S."/>
            <person name="Albert R."/>
            <person name="Binder M."/>
            <person name="Bloem J."/>
            <person name="Labutti K."/>
            <person name="Salamov A."/>
            <person name="Andreopoulos B."/>
            <person name="Baker S.E."/>
            <person name="Barry K."/>
            <person name="Bills G."/>
            <person name="Bluhm B.H."/>
            <person name="Cannon C."/>
            <person name="Castanera R."/>
            <person name="Culley D.E."/>
            <person name="Daum C."/>
            <person name="Ezra D."/>
            <person name="Gonzalez J.B."/>
            <person name="Henrissat B."/>
            <person name="Kuo A."/>
            <person name="Liang C."/>
            <person name="Lipzen A."/>
            <person name="Lutzoni F."/>
            <person name="Magnuson J."/>
            <person name="Mondo S."/>
            <person name="Nolan M."/>
            <person name="Ohm R."/>
            <person name="Pangilinan J."/>
            <person name="Park H.-J."/>
            <person name="Ramirez L."/>
            <person name="Alfaro M."/>
            <person name="Sun H."/>
            <person name="Tritt A."/>
            <person name="Yoshinaga Y."/>
            <person name="Zwiers L.-H."/>
            <person name="Turgeon B.G."/>
            <person name="Goodwin S.B."/>
            <person name="Spatafora J.W."/>
            <person name="Crous P.W."/>
            <person name="Grigoriev I.V."/>
        </authorList>
    </citation>
    <scope>NUCLEOTIDE SEQUENCE</scope>
    <source>
        <strain evidence="7">CBS 342.82</strain>
    </source>
</reference>
<keyword evidence="5" id="KW-0325">Glycoprotein</keyword>
<reference evidence="7" key="2">
    <citation type="submission" date="2020-04" db="EMBL/GenBank/DDBJ databases">
        <authorList>
            <consortium name="NCBI Genome Project"/>
        </authorList>
    </citation>
    <scope>NUCLEOTIDE SEQUENCE</scope>
    <source>
        <strain evidence="7">CBS 342.82</strain>
    </source>
</reference>
<sequence length="517" mass="56949">KTGAGYGDVKLRYREVPAGICELQPGVKSYSGYADIAENKHIFFWFFEARNVDPKNAPLTAWISGGPGDSSMAELFTEHGPCRVRPDEELHYNPFSWNNYSNVIYIDQPLHVGFSYTNLVPGYLGYDEENEDDNIIELGPNESCPKDAEQCGCFSKPDPDTTANSTINAAPDFWLTLQAFMGTFPQYSNNGFHFGSESYGGHYVPVISKYIQDQNKAQPSARHIDLKSILIGNGWFSPQRQHKSFYDYGFEPGSPYDLAPLDDEVKKGVHDSYYGKGNCLDLLKKCEATGTNEDCRKADAYCGKNVQTPWITASKRNTNDVREIDPSPFPNSFYADYLQNSTVREAIGALQTYIELNPVVGIAFDLTGDDARELGIIDILGGLVKDGVKVVLYAGDADYECNYMGVEASAEAVGVPGFDKAGYTDIRTPDCVTHGQVRQAGGLSFVRVYEAGHAAGAFQPLLLQTMFARTIAGVNIASGTNENLPSQPHSTYREGNGTVQYVKWSEKSTYNTTSNTP</sequence>
<dbReference type="PANTHER" id="PTHR11802:SF64">
    <property type="entry name" value="CARBOXYPEPTIDASE"/>
    <property type="match status" value="1"/>
</dbReference>
<dbReference type="SUPFAM" id="SSF53474">
    <property type="entry name" value="alpha/beta-Hydrolases"/>
    <property type="match status" value="1"/>
</dbReference>
<comment type="similarity">
    <text evidence="1">Belongs to the peptidase S10 family.</text>
</comment>
<dbReference type="GeneID" id="54358039"/>
<dbReference type="Proteomes" id="UP000504637">
    <property type="component" value="Unplaced"/>
</dbReference>
<keyword evidence="3" id="KW-0645">Protease</keyword>
<keyword evidence="4" id="KW-0378">Hydrolase</keyword>
<keyword evidence="6" id="KW-1185">Reference proteome</keyword>
<gene>
    <name evidence="7" type="ORF">K489DRAFT_292971</name>
</gene>
<dbReference type="GO" id="GO:0004185">
    <property type="term" value="F:serine-type carboxypeptidase activity"/>
    <property type="evidence" value="ECO:0007669"/>
    <property type="project" value="InterPro"/>
</dbReference>
<dbReference type="Pfam" id="PF00450">
    <property type="entry name" value="Peptidase_S10"/>
    <property type="match status" value="1"/>
</dbReference>
<evidence type="ECO:0000256" key="5">
    <source>
        <dbReference type="ARBA" id="ARBA00023180"/>
    </source>
</evidence>
<evidence type="ECO:0000256" key="4">
    <source>
        <dbReference type="ARBA" id="ARBA00022801"/>
    </source>
</evidence>
<proteinExistence type="inferred from homology"/>
<evidence type="ECO:0000256" key="1">
    <source>
        <dbReference type="ARBA" id="ARBA00009431"/>
    </source>
</evidence>
<dbReference type="AlphaFoldDB" id="A0A6J3M6D3"/>
<evidence type="ECO:0000313" key="6">
    <source>
        <dbReference type="Proteomes" id="UP000504637"/>
    </source>
</evidence>
<protein>
    <submittedName>
        <fullName evidence="7">Carboxypeptidase 2</fullName>
    </submittedName>
</protein>
<accession>A0A6J3M6D3</accession>
<evidence type="ECO:0000256" key="3">
    <source>
        <dbReference type="ARBA" id="ARBA00022670"/>
    </source>
</evidence>
<dbReference type="InterPro" id="IPR029058">
    <property type="entry name" value="AB_hydrolase_fold"/>
</dbReference>
<dbReference type="OrthoDB" id="443318at2759"/>
<keyword evidence="2 7" id="KW-0121">Carboxypeptidase</keyword>
<dbReference type="GO" id="GO:0006508">
    <property type="term" value="P:proteolysis"/>
    <property type="evidence" value="ECO:0007669"/>
    <property type="project" value="UniProtKB-KW"/>
</dbReference>
<dbReference type="PANTHER" id="PTHR11802">
    <property type="entry name" value="SERINE PROTEASE FAMILY S10 SERINE CARBOXYPEPTIDASE"/>
    <property type="match status" value="1"/>
</dbReference>
<dbReference type="InterPro" id="IPR001563">
    <property type="entry name" value="Peptidase_S10"/>
</dbReference>
<name>A0A6J3M6D3_9PEZI</name>
<feature type="non-terminal residue" evidence="7">
    <location>
        <position position="517"/>
    </location>
</feature>
<organism evidence="7">
    <name type="scientific">Dissoconium aciculare CBS 342.82</name>
    <dbReference type="NCBI Taxonomy" id="1314786"/>
    <lineage>
        <taxon>Eukaryota</taxon>
        <taxon>Fungi</taxon>
        <taxon>Dikarya</taxon>
        <taxon>Ascomycota</taxon>
        <taxon>Pezizomycotina</taxon>
        <taxon>Dothideomycetes</taxon>
        <taxon>Dothideomycetidae</taxon>
        <taxon>Mycosphaerellales</taxon>
        <taxon>Dissoconiaceae</taxon>
        <taxon>Dissoconium</taxon>
    </lineage>
</organism>
<dbReference type="GO" id="GO:0000324">
    <property type="term" value="C:fungal-type vacuole"/>
    <property type="evidence" value="ECO:0007669"/>
    <property type="project" value="TreeGrafter"/>
</dbReference>